<gene>
    <name evidence="1" type="ORF">SVIO_103780</name>
</gene>
<evidence type="ECO:0000313" key="2">
    <source>
        <dbReference type="Proteomes" id="UP000301309"/>
    </source>
</evidence>
<keyword evidence="2" id="KW-1185">Reference proteome</keyword>
<dbReference type="EMBL" id="BJHW01000002">
    <property type="protein sequence ID" value="GDY59755.1"/>
    <property type="molecule type" value="Genomic_DNA"/>
</dbReference>
<sequence>MIRPGLRALILPSLAMNYGIATGPRAIASEEESGQLDLLPPVAEAFKPGACLVWDPHPGYVLKPHDRVVLATTRQGLGELLGGS</sequence>
<reference evidence="1 2" key="1">
    <citation type="journal article" date="2020" name="Int. J. Syst. Evol. Microbiol.">
        <title>Reclassification of Streptomyces castelarensis and Streptomyces sporoclivatus as later heterotypic synonyms of Streptomyces antimycoticus.</title>
        <authorList>
            <person name="Komaki H."/>
            <person name="Tamura T."/>
        </authorList>
    </citation>
    <scope>NUCLEOTIDE SEQUENCE [LARGE SCALE GENOMIC DNA]</scope>
    <source>
        <strain evidence="1 2">NBRC 13459</strain>
    </source>
</reference>
<comment type="caution">
    <text evidence="1">The sequence shown here is derived from an EMBL/GenBank/DDBJ whole genome shotgun (WGS) entry which is preliminary data.</text>
</comment>
<evidence type="ECO:0000313" key="1">
    <source>
        <dbReference type="EMBL" id="GDY59755.1"/>
    </source>
</evidence>
<accession>A0A4D4LFJ2</accession>
<protein>
    <submittedName>
        <fullName evidence="1">Uncharacterized protein</fullName>
    </submittedName>
</protein>
<organism evidence="1 2">
    <name type="scientific">Streptomyces violaceusniger</name>
    <dbReference type="NCBI Taxonomy" id="68280"/>
    <lineage>
        <taxon>Bacteria</taxon>
        <taxon>Bacillati</taxon>
        <taxon>Actinomycetota</taxon>
        <taxon>Actinomycetes</taxon>
        <taxon>Kitasatosporales</taxon>
        <taxon>Streptomycetaceae</taxon>
        <taxon>Streptomyces</taxon>
        <taxon>Streptomyces violaceusniger group</taxon>
    </lineage>
</organism>
<dbReference type="Proteomes" id="UP000301309">
    <property type="component" value="Unassembled WGS sequence"/>
</dbReference>
<dbReference type="AlphaFoldDB" id="A0A4D4LFJ2"/>
<proteinExistence type="predicted"/>
<name>A0A4D4LFJ2_STRVO</name>